<dbReference type="PANTHER" id="PTHR27000:SF777">
    <property type="entry name" value="PROTEIN KINASE DOMAIN-CONTAINING PROTEIN"/>
    <property type="match status" value="1"/>
</dbReference>
<dbReference type="SMART" id="SM00369">
    <property type="entry name" value="LRR_TYP"/>
    <property type="match status" value="7"/>
</dbReference>
<keyword evidence="18" id="KW-0472">Membrane</keyword>
<evidence type="ECO:0000313" key="27">
    <source>
        <dbReference type="EnsemblPlants" id="EMT02736"/>
    </source>
</evidence>
<evidence type="ECO:0000256" key="14">
    <source>
        <dbReference type="ARBA" id="ARBA00022741"/>
    </source>
</evidence>
<dbReference type="InterPro" id="IPR011009">
    <property type="entry name" value="Kinase-like_dom_sf"/>
</dbReference>
<dbReference type="Pfam" id="PF08263">
    <property type="entry name" value="LRRNT_2"/>
    <property type="match status" value="1"/>
</dbReference>
<dbReference type="InterPro" id="IPR008271">
    <property type="entry name" value="Ser/Thr_kinase_AS"/>
</dbReference>
<dbReference type="EC" id="2.7.11.1" evidence="5"/>
<evidence type="ECO:0000256" key="24">
    <source>
        <dbReference type="ARBA" id="ARBA00056628"/>
    </source>
</evidence>
<dbReference type="SMART" id="SM00220">
    <property type="entry name" value="S_TKc"/>
    <property type="match status" value="1"/>
</dbReference>
<evidence type="ECO:0000256" key="3">
    <source>
        <dbReference type="ARBA" id="ARBA00004479"/>
    </source>
</evidence>
<evidence type="ECO:0000256" key="9">
    <source>
        <dbReference type="ARBA" id="ARBA00022614"/>
    </source>
</evidence>
<dbReference type="InterPro" id="IPR001611">
    <property type="entry name" value="Leu-rich_rpt"/>
</dbReference>
<evidence type="ECO:0000256" key="21">
    <source>
        <dbReference type="ARBA" id="ARBA00047899"/>
    </source>
</evidence>
<dbReference type="GO" id="GO:0005886">
    <property type="term" value="C:plasma membrane"/>
    <property type="evidence" value="ECO:0007669"/>
    <property type="project" value="UniProtKB-SubCell"/>
</dbReference>
<dbReference type="SUPFAM" id="SSF56112">
    <property type="entry name" value="Protein kinase-like (PK-like)"/>
    <property type="match status" value="1"/>
</dbReference>
<dbReference type="PROSITE" id="PS50011">
    <property type="entry name" value="PROTEIN_KINASE_DOM"/>
    <property type="match status" value="1"/>
</dbReference>
<dbReference type="InterPro" id="IPR032675">
    <property type="entry name" value="LRR_dom_sf"/>
</dbReference>
<evidence type="ECO:0000259" key="26">
    <source>
        <dbReference type="PROSITE" id="PS50011"/>
    </source>
</evidence>
<evidence type="ECO:0000256" key="19">
    <source>
        <dbReference type="ARBA" id="ARBA00023170"/>
    </source>
</evidence>
<dbReference type="ExpressionAtlas" id="R7W5L3">
    <property type="expression patterns" value="baseline"/>
</dbReference>
<evidence type="ECO:0000256" key="8">
    <source>
        <dbReference type="ARBA" id="ARBA00022553"/>
    </source>
</evidence>
<evidence type="ECO:0000256" key="22">
    <source>
        <dbReference type="ARBA" id="ARBA00048679"/>
    </source>
</evidence>
<evidence type="ECO:0000256" key="15">
    <source>
        <dbReference type="ARBA" id="ARBA00022777"/>
    </source>
</evidence>
<comment type="subcellular location">
    <subcellularLocation>
        <location evidence="1">Cell membrane</location>
        <topology evidence="1">Single-pass membrane protein</topology>
    </subcellularLocation>
    <subcellularLocation>
        <location evidence="2">Endoplasmic reticulum membrane</location>
        <topology evidence="2">Single-pass membrane protein</topology>
    </subcellularLocation>
    <subcellularLocation>
        <location evidence="3">Membrane</location>
        <topology evidence="3">Single-pass type I membrane protein</topology>
    </subcellularLocation>
</comment>
<dbReference type="Gene3D" id="1.10.510.10">
    <property type="entry name" value="Transferase(Phosphotransferase) domain 1"/>
    <property type="match status" value="1"/>
</dbReference>
<keyword evidence="9" id="KW-0433">Leucine-rich repeat</keyword>
<dbReference type="EnsemblPlants" id="EMT02736">
    <property type="protein sequence ID" value="EMT02736"/>
    <property type="gene ID" value="F775_18763"/>
</dbReference>
<dbReference type="FunFam" id="3.80.10.10:FF:000288">
    <property type="entry name" value="LRR receptor-like serine/threonine-protein kinase EFR"/>
    <property type="match status" value="1"/>
</dbReference>
<dbReference type="Pfam" id="PF13855">
    <property type="entry name" value="LRR_8"/>
    <property type="match status" value="1"/>
</dbReference>
<dbReference type="InterPro" id="IPR017441">
    <property type="entry name" value="Protein_kinase_ATP_BS"/>
</dbReference>
<comment type="function">
    <text evidence="24">The processed protein kinase Xa21 chain released by protein cleavage after X.oryzae pv. oryzae protein Ax21 detection translocates into the nucleus where it can bind and regulate WRKY62, a transcription factor. Confers resistance to the bacterial pathogen X.oryzae pv. oryzae (Xoo).</text>
</comment>
<feature type="domain" description="Protein kinase" evidence="26">
    <location>
        <begin position="683"/>
        <end position="969"/>
    </location>
</feature>
<keyword evidence="20" id="KW-0325">Glycoprotein</keyword>
<dbReference type="PANTHER" id="PTHR27000">
    <property type="entry name" value="LEUCINE-RICH REPEAT RECEPTOR-LIKE PROTEIN KINASE FAMILY PROTEIN-RELATED"/>
    <property type="match status" value="1"/>
</dbReference>
<proteinExistence type="inferred from homology"/>
<comment type="catalytic activity">
    <reaction evidence="22">
        <text>L-seryl-[protein] + ATP = O-phospho-L-seryl-[protein] + ADP + H(+)</text>
        <dbReference type="Rhea" id="RHEA:17989"/>
        <dbReference type="Rhea" id="RHEA-COMP:9863"/>
        <dbReference type="Rhea" id="RHEA-COMP:11604"/>
        <dbReference type="ChEBI" id="CHEBI:15378"/>
        <dbReference type="ChEBI" id="CHEBI:29999"/>
        <dbReference type="ChEBI" id="CHEBI:30616"/>
        <dbReference type="ChEBI" id="CHEBI:83421"/>
        <dbReference type="ChEBI" id="CHEBI:456216"/>
        <dbReference type="EC" id="2.7.11.1"/>
    </reaction>
</comment>
<reference evidence="27" key="1">
    <citation type="submission" date="2015-06" db="UniProtKB">
        <authorList>
            <consortium name="EnsemblPlants"/>
        </authorList>
    </citation>
    <scope>IDENTIFICATION</scope>
</reference>
<dbReference type="Gene3D" id="3.30.200.20">
    <property type="entry name" value="Phosphorylase Kinase, domain 1"/>
    <property type="match status" value="1"/>
</dbReference>
<dbReference type="Pfam" id="PF00560">
    <property type="entry name" value="LRR_1"/>
    <property type="match status" value="6"/>
</dbReference>
<keyword evidence="15" id="KW-0418">Kinase</keyword>
<dbReference type="PROSITE" id="PS00107">
    <property type="entry name" value="PROTEIN_KINASE_ATP"/>
    <property type="match status" value="1"/>
</dbReference>
<dbReference type="InterPro" id="IPR000719">
    <property type="entry name" value="Prot_kinase_dom"/>
</dbReference>
<keyword evidence="7" id="KW-0723">Serine/threonine-protein kinase</keyword>
<organism evidence="27">
    <name type="scientific">Aegilops tauschii</name>
    <name type="common">Tausch's goatgrass</name>
    <name type="synonym">Aegilops squarrosa</name>
    <dbReference type="NCBI Taxonomy" id="37682"/>
    <lineage>
        <taxon>Eukaryota</taxon>
        <taxon>Viridiplantae</taxon>
        <taxon>Streptophyta</taxon>
        <taxon>Embryophyta</taxon>
        <taxon>Tracheophyta</taxon>
        <taxon>Spermatophyta</taxon>
        <taxon>Magnoliopsida</taxon>
        <taxon>Liliopsida</taxon>
        <taxon>Poales</taxon>
        <taxon>Poaceae</taxon>
        <taxon>BOP clade</taxon>
        <taxon>Pooideae</taxon>
        <taxon>Triticodae</taxon>
        <taxon>Triticeae</taxon>
        <taxon>Triticinae</taxon>
        <taxon>Aegilops</taxon>
    </lineage>
</organism>
<dbReference type="Pfam" id="PF00069">
    <property type="entry name" value="Pkinase"/>
    <property type="match status" value="1"/>
</dbReference>
<keyword evidence="11" id="KW-0812">Transmembrane</keyword>
<comment type="catalytic activity">
    <reaction evidence="21">
        <text>L-threonyl-[protein] + ATP = O-phospho-L-threonyl-[protein] + ADP + H(+)</text>
        <dbReference type="Rhea" id="RHEA:46608"/>
        <dbReference type="Rhea" id="RHEA-COMP:11060"/>
        <dbReference type="Rhea" id="RHEA-COMP:11605"/>
        <dbReference type="ChEBI" id="CHEBI:15378"/>
        <dbReference type="ChEBI" id="CHEBI:30013"/>
        <dbReference type="ChEBI" id="CHEBI:30616"/>
        <dbReference type="ChEBI" id="CHEBI:61977"/>
        <dbReference type="ChEBI" id="CHEBI:456216"/>
        <dbReference type="EC" id="2.7.11.1"/>
    </reaction>
</comment>
<dbReference type="SUPFAM" id="SSF52058">
    <property type="entry name" value="L domain-like"/>
    <property type="match status" value="2"/>
</dbReference>
<dbReference type="PROSITE" id="PS00108">
    <property type="entry name" value="PROTEIN_KINASE_ST"/>
    <property type="match status" value="1"/>
</dbReference>
<keyword evidence="17" id="KW-1133">Transmembrane helix</keyword>
<protein>
    <recommendedName>
        <fullName evidence="25">Receptor kinase-like protein Xa21</fullName>
        <ecNumber evidence="5">2.7.11.1</ecNumber>
    </recommendedName>
</protein>
<evidence type="ECO:0000256" key="10">
    <source>
        <dbReference type="ARBA" id="ARBA00022679"/>
    </source>
</evidence>
<keyword evidence="14" id="KW-0547">Nucleotide-binding</keyword>
<evidence type="ECO:0000256" key="20">
    <source>
        <dbReference type="ARBA" id="ARBA00023180"/>
    </source>
</evidence>
<evidence type="ECO:0000256" key="12">
    <source>
        <dbReference type="ARBA" id="ARBA00022729"/>
    </source>
</evidence>
<keyword evidence="6" id="KW-1003">Cell membrane</keyword>
<keyword evidence="16" id="KW-0067">ATP-binding</keyword>
<keyword evidence="8" id="KW-0597">Phosphoprotein</keyword>
<name>R7W5L3_AEGTA</name>
<accession>R7W5L3</accession>
<evidence type="ECO:0000256" key="17">
    <source>
        <dbReference type="ARBA" id="ARBA00022989"/>
    </source>
</evidence>
<evidence type="ECO:0000256" key="16">
    <source>
        <dbReference type="ARBA" id="ARBA00022840"/>
    </source>
</evidence>
<evidence type="ECO:0000256" key="25">
    <source>
        <dbReference type="ARBA" id="ARBA00072040"/>
    </source>
</evidence>
<evidence type="ECO:0000256" key="18">
    <source>
        <dbReference type="ARBA" id="ARBA00023136"/>
    </source>
</evidence>
<evidence type="ECO:0000256" key="7">
    <source>
        <dbReference type="ARBA" id="ARBA00022527"/>
    </source>
</evidence>
<evidence type="ECO:0000256" key="23">
    <source>
        <dbReference type="ARBA" id="ARBA00054320"/>
    </source>
</evidence>
<sequence>MMVTAVSRLLVMLLTFGCAHVTTCSSLYGSETDMLSLLEFKNSISQDPHQAFASWNDSTDFCDWGGVRCRMKNPRRVTSLDLPYKGLVGQISPSLGNLTFLKYLVLSDNRFTAEIPPSLGHLRRLRWMYRSRSDLSNNTLQGGIPSFANCSSLEEILLNGNSLAGKIPADWPPNLQYMSLSANNLAGTIPASLANLTMLKDFRILYNKIEGDIPDEFAKLDGLQGLFVTANRLAGRFPQAILNLSTLVGLSLVSNSFRGELPSNLGNSLPNLQELYLGGNLFQGNIPVSLTNASKLYRVDISANNLTGVVPGSIGKLTRLSHLNLELNKLEAHANKDWQFMYSLANCTELRLFSMHGNHLESHVPASLGNLSVHLETLYLGGNKLSGSFPRGIENFPNLIRLGLESNQFTGAVPEWLGSLRNLQVILLDDNMFTGFIPMSLPNLSRLGVLYLHSNKLGGHIPPSLGSLQMLQALRIDKNGFIGKVPKEIFRIPTIFEIDLSFNNLDGELPSNIDNAKQLTYLHVSSNKLSGDIPHTLGNCRSLERVELDMNSFSGNIPTSFSELSVLAVLNLSYNGLSGSIPASFGDLQLLQEIDLSFNHLEGEAPAKGIFNNAAAVRIHGNQGLCGGAPELHLHACPFVPLDSDKKKQSIVVKLVIPVANRLFGPNFPRISYSDLLKATEGFSPSNLIGRGSYSSVYQGRLFPDRSVVAVKVFSLETRGAGKSFIVECDALRNVRHRNLVPILTACSSTDSRGNDFKALVYEFMPRGDLHKLLHSARGDEGTSGLNYISLAQRLSIVVDVSDAVAYLHHNHRGSIVHCDLKPSNILLDNDMVAHVGDFGLARLHVHPASSSFGDSTSTSSVAIKGTIGYVAPEFAGGGQVSATADVYSFRVVLLEIFTRRRPTDDMFKDGLSIMKFVEINLPDKMLQIIDPELVQDLDLYQEAPMAEDIGSHCLISVLNVGMHQVVSK</sequence>
<evidence type="ECO:0000256" key="6">
    <source>
        <dbReference type="ARBA" id="ARBA00022475"/>
    </source>
</evidence>
<evidence type="ECO:0000256" key="2">
    <source>
        <dbReference type="ARBA" id="ARBA00004389"/>
    </source>
</evidence>
<evidence type="ECO:0000256" key="11">
    <source>
        <dbReference type="ARBA" id="ARBA00022692"/>
    </source>
</evidence>
<keyword evidence="13" id="KW-0677">Repeat</keyword>
<dbReference type="AlphaFoldDB" id="R7W5L3"/>
<dbReference type="InterPro" id="IPR013210">
    <property type="entry name" value="LRR_N_plant-typ"/>
</dbReference>
<dbReference type="FunFam" id="1.10.510.10:FF:000358">
    <property type="entry name" value="Putative leucine-rich repeat receptor-like serine/threonine-protein kinase"/>
    <property type="match status" value="1"/>
</dbReference>
<keyword evidence="19" id="KW-0675">Receptor</keyword>
<comment type="similarity">
    <text evidence="4">Belongs to the protein kinase superfamily. Ser/Thr protein kinase family.</text>
</comment>
<evidence type="ECO:0000256" key="5">
    <source>
        <dbReference type="ARBA" id="ARBA00012513"/>
    </source>
</evidence>
<dbReference type="Gene3D" id="3.80.10.10">
    <property type="entry name" value="Ribonuclease Inhibitor"/>
    <property type="match status" value="3"/>
</dbReference>
<dbReference type="GO" id="GO:0005524">
    <property type="term" value="F:ATP binding"/>
    <property type="evidence" value="ECO:0007669"/>
    <property type="project" value="UniProtKB-UniRule"/>
</dbReference>
<dbReference type="GO" id="GO:0004674">
    <property type="term" value="F:protein serine/threonine kinase activity"/>
    <property type="evidence" value="ECO:0007669"/>
    <property type="project" value="UniProtKB-KW"/>
</dbReference>
<dbReference type="FunFam" id="3.30.200.20:FF:000432">
    <property type="entry name" value="LRR receptor-like serine/threonine-protein kinase EFR"/>
    <property type="match status" value="1"/>
</dbReference>
<keyword evidence="12" id="KW-0732">Signal</keyword>
<evidence type="ECO:0000256" key="4">
    <source>
        <dbReference type="ARBA" id="ARBA00008684"/>
    </source>
</evidence>
<evidence type="ECO:0000256" key="13">
    <source>
        <dbReference type="ARBA" id="ARBA00022737"/>
    </source>
</evidence>
<dbReference type="GO" id="GO:0005789">
    <property type="term" value="C:endoplasmic reticulum membrane"/>
    <property type="evidence" value="ECO:0007669"/>
    <property type="project" value="UniProtKB-SubCell"/>
</dbReference>
<comment type="function">
    <text evidence="23">Receptor kinase that detects X.oryzae pv. oryzae protein Ax21 to promote innate immunity. Following X.oryzae pv. oryzae protein Ax21 detection, undergoes cleavage, releasing the processed protein kinase Xa21 chain.</text>
</comment>
<evidence type="ECO:0000256" key="1">
    <source>
        <dbReference type="ARBA" id="ARBA00004162"/>
    </source>
</evidence>
<dbReference type="InterPro" id="IPR003591">
    <property type="entry name" value="Leu-rich_rpt_typical-subtyp"/>
</dbReference>
<keyword evidence="10" id="KW-0808">Transferase</keyword>
<dbReference type="FunFam" id="3.80.10.10:FF:000095">
    <property type="entry name" value="LRR receptor-like serine/threonine-protein kinase GSO1"/>
    <property type="match status" value="1"/>
</dbReference>